<feature type="chain" id="PRO_5003557281" description="Lipoprotein" evidence="1">
    <location>
        <begin position="23"/>
        <end position="465"/>
    </location>
</feature>
<gene>
    <name evidence="2" type="ORF">Mucpa_6723</name>
</gene>
<protein>
    <recommendedName>
        <fullName evidence="4">Lipoprotein</fullName>
    </recommendedName>
</protein>
<dbReference type="AlphaFoldDB" id="H1YEL3"/>
<evidence type="ECO:0000313" key="3">
    <source>
        <dbReference type="Proteomes" id="UP000002774"/>
    </source>
</evidence>
<dbReference type="OrthoDB" id="974660at2"/>
<dbReference type="STRING" id="714943.Mucpa_6723"/>
<dbReference type="PROSITE" id="PS51257">
    <property type="entry name" value="PROKAR_LIPOPROTEIN"/>
    <property type="match status" value="1"/>
</dbReference>
<name>H1YEL3_9SPHI</name>
<proteinExistence type="predicted"/>
<sequence length="465" mass="49049">MKNILTVAFAALAMLFAGCSKWNGEHHDISTYVSPPAHPISDAAPLCGSIKGTMLAGKTYILGCDVTINAGDTLIIQPGVTIYADRTAKSGVIVQGTLLSLGTRTNPITFTVKGVKKTDAVGVNSVTDSAYYGFWKGIMGGPSCPLMVFKWTHIDFAGAAYGTAGAAVGQVAKTSFSMLFQNYKGVFVFEDSWLYGATDDAMRISNGKIAVFRSTFEKCGPAGGDCVNVKGGTVGTMAYNFFIGTATNAQKASNKGAPVGSSETNIVMYNGTFVSCGWRSSADLKGANINYEEGASGMFYNNVNVNCRVGFRVVGNPPADFANLKYGYNFNYGDNLHSLQNIYPLGNNTQPQPTDIPTPSSFLPANYALGDPISVASVTPLIGANNPMFVNFPLPIPSGTNAIDYSAIGNFDFHLQASSPLRGKGYTAVVPLIVVPIDPNYGLTEATPPGADLGCYQFNGTGNQH</sequence>
<evidence type="ECO:0008006" key="4">
    <source>
        <dbReference type="Google" id="ProtNLM"/>
    </source>
</evidence>
<dbReference type="HOGENOM" id="CLU_655130_0_0_10"/>
<keyword evidence="3" id="KW-1185">Reference proteome</keyword>
<dbReference type="EMBL" id="CM001403">
    <property type="protein sequence ID" value="EHQ30773.1"/>
    <property type="molecule type" value="Genomic_DNA"/>
</dbReference>
<evidence type="ECO:0000313" key="2">
    <source>
        <dbReference type="EMBL" id="EHQ30773.1"/>
    </source>
</evidence>
<keyword evidence="1" id="KW-0732">Signal</keyword>
<dbReference type="Proteomes" id="UP000002774">
    <property type="component" value="Chromosome"/>
</dbReference>
<evidence type="ECO:0000256" key="1">
    <source>
        <dbReference type="SAM" id="SignalP"/>
    </source>
</evidence>
<feature type="signal peptide" evidence="1">
    <location>
        <begin position="1"/>
        <end position="22"/>
    </location>
</feature>
<reference evidence="2" key="1">
    <citation type="submission" date="2011-09" db="EMBL/GenBank/DDBJ databases">
        <title>The permanent draft genome of Mucilaginibacter paludis DSM 18603.</title>
        <authorList>
            <consortium name="US DOE Joint Genome Institute (JGI-PGF)"/>
            <person name="Lucas S."/>
            <person name="Han J."/>
            <person name="Lapidus A."/>
            <person name="Bruce D."/>
            <person name="Goodwin L."/>
            <person name="Pitluck S."/>
            <person name="Peters L."/>
            <person name="Kyrpides N."/>
            <person name="Mavromatis K."/>
            <person name="Ivanova N."/>
            <person name="Mikhailova N."/>
            <person name="Held B."/>
            <person name="Detter J.C."/>
            <person name="Tapia R."/>
            <person name="Han C."/>
            <person name="Land M."/>
            <person name="Hauser L."/>
            <person name="Markowitz V."/>
            <person name="Cheng J.-F."/>
            <person name="Hugenholtz P."/>
            <person name="Woyke T."/>
            <person name="Wu D."/>
            <person name="Tindall B."/>
            <person name="Brambilla E."/>
            <person name="Klenk H.-P."/>
            <person name="Eisen J.A."/>
        </authorList>
    </citation>
    <scope>NUCLEOTIDE SEQUENCE [LARGE SCALE GENOMIC DNA]</scope>
    <source>
        <strain evidence="2">DSM 18603</strain>
    </source>
</reference>
<dbReference type="eggNOG" id="ENOG502ZAUF">
    <property type="taxonomic scope" value="Bacteria"/>
</dbReference>
<dbReference type="RefSeq" id="WP_008512736.1">
    <property type="nucleotide sequence ID" value="NZ_CM001403.1"/>
</dbReference>
<organism evidence="2 3">
    <name type="scientific">Mucilaginibacter paludis DSM 18603</name>
    <dbReference type="NCBI Taxonomy" id="714943"/>
    <lineage>
        <taxon>Bacteria</taxon>
        <taxon>Pseudomonadati</taxon>
        <taxon>Bacteroidota</taxon>
        <taxon>Sphingobacteriia</taxon>
        <taxon>Sphingobacteriales</taxon>
        <taxon>Sphingobacteriaceae</taxon>
        <taxon>Mucilaginibacter</taxon>
    </lineage>
</organism>
<accession>H1YEL3</accession>